<gene>
    <name evidence="4" type="ORF">HU200_065350</name>
</gene>
<protein>
    <recommendedName>
        <fullName evidence="3">Sialate O-acetylesterase domain-containing protein</fullName>
    </recommendedName>
</protein>
<dbReference type="Proteomes" id="UP000636709">
    <property type="component" value="Unassembled WGS sequence"/>
</dbReference>
<dbReference type="AlphaFoldDB" id="A0A835A0D8"/>
<feature type="region of interest" description="Disordered" evidence="2">
    <location>
        <begin position="34"/>
        <end position="106"/>
    </location>
</feature>
<dbReference type="InterPro" id="IPR005181">
    <property type="entry name" value="SASA"/>
</dbReference>
<name>A0A835A0D8_9POAL</name>
<dbReference type="PANTHER" id="PTHR31988:SF23">
    <property type="entry name" value="CARBOHYDRATE ESTERASE-RELATED"/>
    <property type="match status" value="1"/>
</dbReference>
<evidence type="ECO:0000256" key="1">
    <source>
        <dbReference type="ARBA" id="ARBA00022801"/>
    </source>
</evidence>
<dbReference type="InterPro" id="IPR036514">
    <property type="entry name" value="SGNH_hydro_sf"/>
</dbReference>
<comment type="caution">
    <text evidence="4">The sequence shown here is derived from an EMBL/GenBank/DDBJ whole genome shotgun (WGS) entry which is preliminary data.</text>
</comment>
<reference evidence="4" key="1">
    <citation type="submission" date="2020-07" db="EMBL/GenBank/DDBJ databases">
        <title>Genome sequence and genetic diversity analysis of an under-domesticated orphan crop, white fonio (Digitaria exilis).</title>
        <authorList>
            <person name="Bennetzen J.L."/>
            <person name="Chen S."/>
            <person name="Ma X."/>
            <person name="Wang X."/>
            <person name="Yssel A.E.J."/>
            <person name="Chaluvadi S.R."/>
            <person name="Johnson M."/>
            <person name="Gangashetty P."/>
            <person name="Hamidou F."/>
            <person name="Sanogo M.D."/>
            <person name="Zwaenepoel A."/>
            <person name="Wallace J."/>
            <person name="Van De Peer Y."/>
            <person name="Van Deynze A."/>
        </authorList>
    </citation>
    <scope>NUCLEOTIDE SEQUENCE</scope>
    <source>
        <tissue evidence="4">Leaves</tissue>
    </source>
</reference>
<dbReference type="PANTHER" id="PTHR31988">
    <property type="entry name" value="ESTERASE, PUTATIVE (DUF303)-RELATED"/>
    <property type="match status" value="1"/>
</dbReference>
<sequence length="245" mass="26426">MVYILEKRLGVSALMESFVVKRLYIFHEFSQRGERGSTERVGGDGDAPASAALPPPAPAPGGGTPLSRRADAGLHPGRAVQHERPRRRHERHLGRRGPTECAPSPRISRFSPALRWEEAREPLHAGIDVGNVLGVGPGMPFAHAVLAAAGGAPPPWGSSPARRAARPSPTGRGHELYERMVHGVQGPLWTGAVAAPSWPPCCGTRGDRCHEREDRSSTRGAMETLVRDVRRDLGRPDLLVIEVSD</sequence>
<dbReference type="Gene3D" id="3.40.50.1110">
    <property type="entry name" value="SGNH hydrolase"/>
    <property type="match status" value="1"/>
</dbReference>
<dbReference type="EMBL" id="JACEFO010002849">
    <property type="protein sequence ID" value="KAF8647511.1"/>
    <property type="molecule type" value="Genomic_DNA"/>
</dbReference>
<dbReference type="OrthoDB" id="42638at2759"/>
<dbReference type="InterPro" id="IPR052940">
    <property type="entry name" value="Carb_Esterase_6"/>
</dbReference>
<feature type="compositionally biased region" description="Low complexity" evidence="2">
    <location>
        <begin position="158"/>
        <end position="169"/>
    </location>
</feature>
<accession>A0A835A0D8</accession>
<feature type="domain" description="Sialate O-acetylesterase" evidence="3">
    <location>
        <begin position="98"/>
        <end position="243"/>
    </location>
</feature>
<feature type="region of interest" description="Disordered" evidence="2">
    <location>
        <begin position="153"/>
        <end position="173"/>
    </location>
</feature>
<keyword evidence="1" id="KW-0378">Hydrolase</keyword>
<evidence type="ECO:0000256" key="2">
    <source>
        <dbReference type="SAM" id="MobiDB-lite"/>
    </source>
</evidence>
<organism evidence="4 5">
    <name type="scientific">Digitaria exilis</name>
    <dbReference type="NCBI Taxonomy" id="1010633"/>
    <lineage>
        <taxon>Eukaryota</taxon>
        <taxon>Viridiplantae</taxon>
        <taxon>Streptophyta</taxon>
        <taxon>Embryophyta</taxon>
        <taxon>Tracheophyta</taxon>
        <taxon>Spermatophyta</taxon>
        <taxon>Magnoliopsida</taxon>
        <taxon>Liliopsida</taxon>
        <taxon>Poales</taxon>
        <taxon>Poaceae</taxon>
        <taxon>PACMAD clade</taxon>
        <taxon>Panicoideae</taxon>
        <taxon>Panicodae</taxon>
        <taxon>Paniceae</taxon>
        <taxon>Anthephorinae</taxon>
        <taxon>Digitaria</taxon>
    </lineage>
</organism>
<evidence type="ECO:0000313" key="4">
    <source>
        <dbReference type="EMBL" id="KAF8647511.1"/>
    </source>
</evidence>
<feature type="compositionally biased region" description="Basic residues" evidence="2">
    <location>
        <begin position="84"/>
        <end position="95"/>
    </location>
</feature>
<dbReference type="Pfam" id="PF03629">
    <property type="entry name" value="SASA"/>
    <property type="match status" value="1"/>
</dbReference>
<feature type="compositionally biased region" description="Basic and acidic residues" evidence="2">
    <location>
        <begin position="34"/>
        <end position="43"/>
    </location>
</feature>
<evidence type="ECO:0000313" key="5">
    <source>
        <dbReference type="Proteomes" id="UP000636709"/>
    </source>
</evidence>
<dbReference type="GO" id="GO:0016787">
    <property type="term" value="F:hydrolase activity"/>
    <property type="evidence" value="ECO:0007669"/>
    <property type="project" value="UniProtKB-KW"/>
</dbReference>
<evidence type="ECO:0000259" key="3">
    <source>
        <dbReference type="Pfam" id="PF03629"/>
    </source>
</evidence>
<proteinExistence type="predicted"/>
<keyword evidence="5" id="KW-1185">Reference proteome</keyword>
<dbReference type="SUPFAM" id="SSF52266">
    <property type="entry name" value="SGNH hydrolase"/>
    <property type="match status" value="1"/>
</dbReference>